<dbReference type="AlphaFoldDB" id="A0A2P6P4F3"/>
<gene>
    <name evidence="2" type="ORF">RchiOBHm_Chr7g0188111</name>
</gene>
<keyword evidence="1" id="KW-0812">Transmembrane</keyword>
<evidence type="ECO:0000256" key="1">
    <source>
        <dbReference type="SAM" id="Phobius"/>
    </source>
</evidence>
<keyword evidence="1" id="KW-1133">Transmembrane helix</keyword>
<evidence type="ECO:0000313" key="3">
    <source>
        <dbReference type="Proteomes" id="UP000238479"/>
    </source>
</evidence>
<sequence length="54" mass="6395">MNLEYCLFQLVFHNFSSLHIITMTLVLYRFYLSLLHSLHLTLSDLKCSLPDHVL</sequence>
<protein>
    <submittedName>
        <fullName evidence="2">Uncharacterized protein</fullName>
    </submittedName>
</protein>
<evidence type="ECO:0000313" key="2">
    <source>
        <dbReference type="EMBL" id="PRQ16796.1"/>
    </source>
</evidence>
<comment type="caution">
    <text evidence="2">The sequence shown here is derived from an EMBL/GenBank/DDBJ whole genome shotgun (WGS) entry which is preliminary data.</text>
</comment>
<accession>A0A2P6P4F3</accession>
<organism evidence="2 3">
    <name type="scientific">Rosa chinensis</name>
    <name type="common">China rose</name>
    <dbReference type="NCBI Taxonomy" id="74649"/>
    <lineage>
        <taxon>Eukaryota</taxon>
        <taxon>Viridiplantae</taxon>
        <taxon>Streptophyta</taxon>
        <taxon>Embryophyta</taxon>
        <taxon>Tracheophyta</taxon>
        <taxon>Spermatophyta</taxon>
        <taxon>Magnoliopsida</taxon>
        <taxon>eudicotyledons</taxon>
        <taxon>Gunneridae</taxon>
        <taxon>Pentapetalae</taxon>
        <taxon>rosids</taxon>
        <taxon>fabids</taxon>
        <taxon>Rosales</taxon>
        <taxon>Rosaceae</taxon>
        <taxon>Rosoideae</taxon>
        <taxon>Rosoideae incertae sedis</taxon>
        <taxon>Rosa</taxon>
    </lineage>
</organism>
<name>A0A2P6P4F3_ROSCH</name>
<dbReference type="Gramene" id="PRQ16796">
    <property type="protein sequence ID" value="PRQ16796"/>
    <property type="gene ID" value="RchiOBHm_Chr7g0188111"/>
</dbReference>
<feature type="transmembrane region" description="Helical" evidence="1">
    <location>
        <begin position="12"/>
        <end position="32"/>
    </location>
</feature>
<dbReference type="Proteomes" id="UP000238479">
    <property type="component" value="Chromosome 7"/>
</dbReference>
<dbReference type="EMBL" id="PDCK01000045">
    <property type="protein sequence ID" value="PRQ16796.1"/>
    <property type="molecule type" value="Genomic_DNA"/>
</dbReference>
<proteinExistence type="predicted"/>
<reference evidence="2 3" key="1">
    <citation type="journal article" date="2018" name="Nat. Genet.">
        <title>The Rosa genome provides new insights in the design of modern roses.</title>
        <authorList>
            <person name="Bendahmane M."/>
        </authorList>
    </citation>
    <scope>NUCLEOTIDE SEQUENCE [LARGE SCALE GENOMIC DNA]</scope>
    <source>
        <strain evidence="3">cv. Old Blush</strain>
    </source>
</reference>
<keyword evidence="3" id="KW-1185">Reference proteome</keyword>
<keyword evidence="1" id="KW-0472">Membrane</keyword>